<keyword evidence="4" id="KW-0378">Hydrolase</keyword>
<dbReference type="RefSeq" id="XP_040727836.1">
    <property type="nucleotide sequence ID" value="XM_040867476.1"/>
</dbReference>
<dbReference type="GO" id="GO:0005694">
    <property type="term" value="C:chromosome"/>
    <property type="evidence" value="ECO:0007669"/>
    <property type="project" value="UniProtKB-ARBA"/>
</dbReference>
<dbReference type="OrthoDB" id="6513042at2759"/>
<feature type="domain" description="DNA2/NAM7 helicase helicase" evidence="11">
    <location>
        <begin position="652"/>
        <end position="942"/>
    </location>
</feature>
<keyword evidence="6" id="KW-0067">ATP-binding</keyword>
<dbReference type="FunFam" id="3.40.50.300:FF:000326">
    <property type="entry name" value="P-loop containing nucleoside triphosphate hydrolase"/>
    <property type="match status" value="1"/>
</dbReference>
<reference evidence="14 15" key="1">
    <citation type="submission" date="2016-07" db="EMBL/GenBank/DDBJ databases">
        <title>Pervasive Adenine N6-methylation of Active Genes in Fungi.</title>
        <authorList>
            <consortium name="DOE Joint Genome Institute"/>
            <person name="Mondo S.J."/>
            <person name="Dannebaum R.O."/>
            <person name="Kuo R.C."/>
            <person name="Labutti K."/>
            <person name="Haridas S."/>
            <person name="Kuo A."/>
            <person name="Salamov A."/>
            <person name="Ahrendt S.R."/>
            <person name="Lipzen A."/>
            <person name="Sullivan W."/>
            <person name="Andreopoulos W.B."/>
            <person name="Clum A."/>
            <person name="Lindquist E."/>
            <person name="Daum C."/>
            <person name="Ramamoorthy G.K."/>
            <person name="Gryganskyi A."/>
            <person name="Culley D."/>
            <person name="Magnuson J.K."/>
            <person name="James T.Y."/>
            <person name="O'Malley M.A."/>
            <person name="Stajich J.E."/>
            <person name="Spatafora J.W."/>
            <person name="Visel A."/>
            <person name="Grigoriev I.V."/>
        </authorList>
    </citation>
    <scope>NUCLEOTIDE SEQUENCE [LARGE SCALE GENOMIC DNA]</scope>
    <source>
        <strain evidence="14 15">12-1054</strain>
    </source>
</reference>
<accession>A0A1Y2FSJ2</accession>
<feature type="domain" description="DNA2/NAM7 helicase-like C-terminal" evidence="12">
    <location>
        <begin position="950"/>
        <end position="1145"/>
    </location>
</feature>
<evidence type="ECO:0000256" key="6">
    <source>
        <dbReference type="ARBA" id="ARBA00022840"/>
    </source>
</evidence>
<dbReference type="InterPro" id="IPR027417">
    <property type="entry name" value="P-loop_NTPase"/>
</dbReference>
<dbReference type="GO" id="GO:0001147">
    <property type="term" value="F:transcription termination site sequence-specific DNA binding"/>
    <property type="evidence" value="ECO:0007669"/>
    <property type="project" value="TreeGrafter"/>
</dbReference>
<dbReference type="CDD" id="cd18808">
    <property type="entry name" value="SF1_C_Upf1"/>
    <property type="match status" value="1"/>
</dbReference>
<dbReference type="PANTHER" id="PTHR10887:SF495">
    <property type="entry name" value="HELICASE SENATAXIN ISOFORM X1-RELATED"/>
    <property type="match status" value="1"/>
</dbReference>
<evidence type="ECO:0000256" key="5">
    <source>
        <dbReference type="ARBA" id="ARBA00022806"/>
    </source>
</evidence>
<dbReference type="Proteomes" id="UP000193685">
    <property type="component" value="Unassembled WGS sequence"/>
</dbReference>
<feature type="region of interest" description="Disordered" evidence="9">
    <location>
        <begin position="1265"/>
        <end position="1311"/>
    </location>
</feature>
<dbReference type="Pfam" id="PF13086">
    <property type="entry name" value="AAA_11"/>
    <property type="match status" value="1"/>
</dbReference>
<dbReference type="GO" id="GO:0004386">
    <property type="term" value="F:helicase activity"/>
    <property type="evidence" value="ECO:0007669"/>
    <property type="project" value="UniProtKB-KW"/>
</dbReference>
<dbReference type="GO" id="GO:0005524">
    <property type="term" value="F:ATP binding"/>
    <property type="evidence" value="ECO:0007669"/>
    <property type="project" value="UniProtKB-KW"/>
</dbReference>
<evidence type="ECO:0000256" key="7">
    <source>
        <dbReference type="ARBA" id="ARBA00023242"/>
    </source>
</evidence>
<dbReference type="STRING" id="56484.A0A1Y2FSJ2"/>
<dbReference type="Pfam" id="PF12726">
    <property type="entry name" value="SEN1_N"/>
    <property type="match status" value="1"/>
</dbReference>
<evidence type="ECO:0000259" key="11">
    <source>
        <dbReference type="Pfam" id="PF13086"/>
    </source>
</evidence>
<dbReference type="InterPro" id="IPR056474">
    <property type="entry name" value="SEN1_barrel"/>
</dbReference>
<evidence type="ECO:0000259" key="13">
    <source>
        <dbReference type="Pfam" id="PF23576"/>
    </source>
</evidence>
<dbReference type="GO" id="GO:0006369">
    <property type="term" value="P:termination of RNA polymerase II transcription"/>
    <property type="evidence" value="ECO:0007669"/>
    <property type="project" value="TreeGrafter"/>
</dbReference>
<keyword evidence="7" id="KW-0539">Nucleus</keyword>
<evidence type="ECO:0000259" key="10">
    <source>
        <dbReference type="Pfam" id="PF12726"/>
    </source>
</evidence>
<keyword evidence="3" id="KW-0547">Nucleotide-binding</keyword>
<evidence type="ECO:0000256" key="1">
    <source>
        <dbReference type="ARBA" id="ARBA00004123"/>
    </source>
</evidence>
<dbReference type="OMA" id="MIFMECW"/>
<name>A0A1Y2FSJ2_PROLT</name>
<comment type="subcellular location">
    <subcellularLocation>
        <location evidence="1">Nucleus</location>
    </subcellularLocation>
</comment>
<dbReference type="InterPro" id="IPR024481">
    <property type="entry name" value="Helicase_Sen1_N"/>
</dbReference>
<dbReference type="InterPro" id="IPR041677">
    <property type="entry name" value="DNA2/NAM7_AAA_11"/>
</dbReference>
<dbReference type="SUPFAM" id="SSF52540">
    <property type="entry name" value="P-loop containing nucleoside triphosphate hydrolases"/>
    <property type="match status" value="1"/>
</dbReference>
<proteinExistence type="inferred from homology"/>
<dbReference type="FunFam" id="3.40.50.300:FF:001152">
    <property type="entry name" value="tRNA-splicing endonuclease, putative"/>
    <property type="match status" value="1"/>
</dbReference>
<evidence type="ECO:0000256" key="3">
    <source>
        <dbReference type="ARBA" id="ARBA00022741"/>
    </source>
</evidence>
<feature type="compositionally biased region" description="Polar residues" evidence="9">
    <location>
        <begin position="290"/>
        <end position="305"/>
    </location>
</feature>
<evidence type="ECO:0000256" key="9">
    <source>
        <dbReference type="SAM" id="MobiDB-lite"/>
    </source>
</evidence>
<evidence type="ECO:0000256" key="4">
    <source>
        <dbReference type="ARBA" id="ARBA00022801"/>
    </source>
</evidence>
<dbReference type="Pfam" id="PF13087">
    <property type="entry name" value="AAA_12"/>
    <property type="match status" value="1"/>
</dbReference>
<evidence type="ECO:0000259" key="12">
    <source>
        <dbReference type="Pfam" id="PF13087"/>
    </source>
</evidence>
<comment type="caution">
    <text evidence="14">The sequence shown here is derived from an EMBL/GenBank/DDBJ whole genome shotgun (WGS) entry which is preliminary data.</text>
</comment>
<dbReference type="InterPro" id="IPR047187">
    <property type="entry name" value="SF1_C_Upf1"/>
</dbReference>
<feature type="region of interest" description="Disordered" evidence="9">
    <location>
        <begin position="1178"/>
        <end position="1236"/>
    </location>
</feature>
<feature type="region of interest" description="Disordered" evidence="9">
    <location>
        <begin position="351"/>
        <end position="387"/>
    </location>
</feature>
<gene>
    <name evidence="14" type="ORF">BCR37DRAFT_343095</name>
</gene>
<feature type="compositionally biased region" description="Polar residues" evidence="9">
    <location>
        <begin position="1178"/>
        <end position="1188"/>
    </location>
</feature>
<evidence type="ECO:0000313" key="15">
    <source>
        <dbReference type="Proteomes" id="UP000193685"/>
    </source>
</evidence>
<evidence type="ECO:0000256" key="2">
    <source>
        <dbReference type="ARBA" id="ARBA00007913"/>
    </source>
</evidence>
<dbReference type="InterPro" id="IPR045055">
    <property type="entry name" value="DNA2/NAM7-like"/>
</dbReference>
<dbReference type="GO" id="GO:0016604">
    <property type="term" value="C:nuclear body"/>
    <property type="evidence" value="ECO:0007669"/>
    <property type="project" value="TreeGrafter"/>
</dbReference>
<keyword evidence="5" id="KW-0347">Helicase</keyword>
<organism evidence="14 15">
    <name type="scientific">Protomyces lactucae-debilis</name>
    <dbReference type="NCBI Taxonomy" id="2754530"/>
    <lineage>
        <taxon>Eukaryota</taxon>
        <taxon>Fungi</taxon>
        <taxon>Dikarya</taxon>
        <taxon>Ascomycota</taxon>
        <taxon>Taphrinomycotina</taxon>
        <taxon>Taphrinomycetes</taxon>
        <taxon>Taphrinales</taxon>
        <taxon>Protomycetaceae</taxon>
        <taxon>Protomyces</taxon>
    </lineage>
</organism>
<sequence>MSPNEEIYKAVLNIYKEAFQSGGRIEALRAAFQRNFESTVVGFTNAFKLWSREAVFKSAVRIVRSASNILDILFNTRNGLVVSSEGDIGKISGPLFKELWISLWKMLETAYRMSLPWSVNFNKEQLIEFMRDVLECSNALLRYFTGFEKIIHSEAGTVSSERQKEMDALLLNQCVTAVRSLTAWLRLNDLELLQSCVRLVCDILMRLAKSGVRINEESVAAFDKIIVNSKKKKNNLTEAQRTEIFIALSEHTDYIEIPDDDSQVSVPSRPPSAPIVIPDARTVPRTTMSVHEQMKQASARSSQLSGDKGRSISAALKSASAMSTVRQPSAQSAQARAEYLRNRAALPAALRKPAAKNVSAGAVKRDESSASESDSDSDTEGLFKINDPAAAPKIKNVQKRTVQMVDSATPLMRRPIDVRAERNRVEQNLRARTNPDLTGLHMRLLNWDPCHDSLLPPDQGEITLANMAKTYQTAHAYSAVVEPLFMLETWQHVVASRDAIKPKDKFRLTLQTRSAVDRFVDLFATIKMDLWQKYVITEPDLLLLSATDNMGKGTTGAVERCLAKVQSISKKRDFVEIALRTVPGSAMVRHLRPTVELWAAKLTSLTPTHREYATLKALPYYDLCDLIVTGRPTKPVPSHSSDLGKLMRAYAVNEPQAKAIDAALNSTGFTLIQGPPGTGKTKTILGMVGAFLSASAIHGTAISLPGQRQQTKKEEPIKRKILLCAPSNAAVDEIVLRLKSGIFDSHGKRYVPKVVRMGMSDAINVNVRDVTLDVLLDEMLMKNEENLKGKNTSGGDPAVLREKLNDTLKERDVQRALLEQARKEDRNTGEIEVEIKKLNNRKTQLGEQLDELRDKQSQRARAKDIERKRFQTQILANADIICATLSGSGHELMANVAVDFETVIIDEACQTTELSALIPLKYGCTRCIMVGDPNQLPPTVLSTEAVKYAYNESLFVRMQRNNPNAVRLLAIQYRMHSSISRFPSKQFYDGSLLDGPEVDLQTKRAWHNSTIFGTYRFFDVAGREQETASHSVFNNAEAYAAMDIYKRLRHDFFDIDFDGRIGIVTPYKEQFKVIRTLFTKEYGNSILSSIDFNTVDGFQGQEKDIIIFSCVRANPKRGIGFLADKRRMNVALTRAKSSVFILGCASALKQDAVWSALVQDAQERDLFSCVDKGTFSSPTRIGNENANSPVEVRIKDDVSSDEEGEVSSKRPLSTSHQPSKKRHKTLTGSQSGDLRPLAIKQDAQAVKMPIEIMAVKKASAAITPRGASAMQTVKTDSRAHPRPPAAAHANHEPKMPVKNKPASSLFIKRKR</sequence>
<dbReference type="InterPro" id="IPR041679">
    <property type="entry name" value="DNA2/NAM7-like_C"/>
</dbReference>
<protein>
    <submittedName>
        <fullName evidence="14">AAA domain-domain-containing protein</fullName>
    </submittedName>
</protein>
<dbReference type="EMBL" id="MCFI01000002">
    <property type="protein sequence ID" value="ORY86980.1"/>
    <property type="molecule type" value="Genomic_DNA"/>
</dbReference>
<feature type="region of interest" description="Disordered" evidence="9">
    <location>
        <begin position="290"/>
        <end position="310"/>
    </location>
</feature>
<keyword evidence="15" id="KW-1185">Reference proteome</keyword>
<dbReference type="CDD" id="cd18042">
    <property type="entry name" value="DEXXQc_SETX"/>
    <property type="match status" value="1"/>
</dbReference>
<feature type="domain" description="Helicase SEN1 beta-barrel" evidence="13">
    <location>
        <begin position="503"/>
        <end position="602"/>
    </location>
</feature>
<dbReference type="Gene3D" id="3.40.50.300">
    <property type="entry name" value="P-loop containing nucleotide triphosphate hydrolases"/>
    <property type="match status" value="2"/>
</dbReference>
<dbReference type="GeneID" id="63784075"/>
<feature type="coiled-coil region" evidence="8">
    <location>
        <begin position="804"/>
        <end position="855"/>
    </location>
</feature>
<dbReference type="PANTHER" id="PTHR10887">
    <property type="entry name" value="DNA2/NAM7 HELICASE FAMILY"/>
    <property type="match status" value="1"/>
</dbReference>
<feature type="domain" description="Helicase Sen1 N-terminal" evidence="10">
    <location>
        <begin position="1"/>
        <end position="198"/>
    </location>
</feature>
<evidence type="ECO:0000313" key="14">
    <source>
        <dbReference type="EMBL" id="ORY86980.1"/>
    </source>
</evidence>
<evidence type="ECO:0000256" key="8">
    <source>
        <dbReference type="SAM" id="Coils"/>
    </source>
</evidence>
<dbReference type="GO" id="GO:0016787">
    <property type="term" value="F:hydrolase activity"/>
    <property type="evidence" value="ECO:0007669"/>
    <property type="project" value="UniProtKB-KW"/>
</dbReference>
<dbReference type="Pfam" id="PF23576">
    <property type="entry name" value="SEN1_barrel"/>
    <property type="match status" value="1"/>
</dbReference>
<keyword evidence="8" id="KW-0175">Coiled coil</keyword>
<comment type="similarity">
    <text evidence="2">Belongs to the DNA2/NAM7 helicase family.</text>
</comment>